<organism evidence="1 2">
    <name type="scientific">Pseudomonas fluorescens</name>
    <dbReference type="NCBI Taxonomy" id="294"/>
    <lineage>
        <taxon>Bacteria</taxon>
        <taxon>Pseudomonadati</taxon>
        <taxon>Pseudomonadota</taxon>
        <taxon>Gammaproteobacteria</taxon>
        <taxon>Pseudomonadales</taxon>
        <taxon>Pseudomonadaceae</taxon>
        <taxon>Pseudomonas</taxon>
    </lineage>
</organism>
<dbReference type="AlphaFoldDB" id="A0A8B4I9V2"/>
<evidence type="ECO:0000313" key="1">
    <source>
        <dbReference type="EMBL" id="SQF92261.1"/>
    </source>
</evidence>
<dbReference type="Proteomes" id="UP000248640">
    <property type="component" value="Chromosome 1"/>
</dbReference>
<reference evidence="1 2" key="1">
    <citation type="submission" date="2018-06" db="EMBL/GenBank/DDBJ databases">
        <authorList>
            <consortium name="Pathogen Informatics"/>
            <person name="Doyle S."/>
        </authorList>
    </citation>
    <scope>NUCLEOTIDE SEQUENCE [LARGE SCALE GENOMIC DNA]</scope>
    <source>
        <strain evidence="1 2">NCTC10038</strain>
    </source>
</reference>
<sequence length="53" mass="5813">MAVAVEDYEGNIQVYDKAVKVTDQGHQYVLLAADGSILAIIPKDEVKKLHSDL</sequence>
<accession>A0A8B4I9V2</accession>
<proteinExistence type="predicted"/>
<name>A0A8B4I9V2_PSEFL</name>
<evidence type="ECO:0000313" key="2">
    <source>
        <dbReference type="Proteomes" id="UP000248640"/>
    </source>
</evidence>
<gene>
    <name evidence="1" type="ORF">NCTC10038_03692</name>
</gene>
<dbReference type="EMBL" id="LS483372">
    <property type="protein sequence ID" value="SQF92261.1"/>
    <property type="molecule type" value="Genomic_DNA"/>
</dbReference>
<protein>
    <submittedName>
        <fullName evidence="1">Uncharacterized protein</fullName>
    </submittedName>
</protein>